<dbReference type="InterPro" id="IPR040442">
    <property type="entry name" value="Pyrv_kinase-like_dom_sf"/>
</dbReference>
<dbReference type="InterPro" id="IPR039556">
    <property type="entry name" value="ICL/PEPM"/>
</dbReference>
<dbReference type="EMBL" id="CAACVS010000095">
    <property type="protein sequence ID" value="VEU36597.1"/>
    <property type="molecule type" value="Genomic_DNA"/>
</dbReference>
<dbReference type="Gene3D" id="3.20.20.60">
    <property type="entry name" value="Phosphoenolpyruvate-binding domains"/>
    <property type="match status" value="1"/>
</dbReference>
<evidence type="ECO:0000313" key="1">
    <source>
        <dbReference type="EMBL" id="VEU36597.1"/>
    </source>
</evidence>
<protein>
    <recommendedName>
        <fullName evidence="3">Carboxyvinyl-carboxyphosphonate phosphorylmutase</fullName>
    </recommendedName>
</protein>
<gene>
    <name evidence="1" type="ORF">PSNMU_V1.4_AUG-EV-PASAV3_0033600</name>
</gene>
<dbReference type="PANTHER" id="PTHR42905">
    <property type="entry name" value="PHOSPHOENOLPYRUVATE CARBOXYLASE"/>
    <property type="match status" value="1"/>
</dbReference>
<dbReference type="InterPro" id="IPR015813">
    <property type="entry name" value="Pyrv/PenolPyrv_kinase-like_dom"/>
</dbReference>
<sequence>MTIHKPRRPARIVPAPFAAVVLLLACAASGARLSRPKHQSPPDLLHGLIEDARRDRKAVRVVGVHDALSARIVQQQSGLLACGGRVGLFVSGFGVSASRLGRPDASILTRSEIEDAARNVVRAVSNTHATGLPPPPVLVDGDTGFGGAANVRETIRRTASIGAAAITIEDQVFPKRCTYLAGSGIGVVSRAEATDRIGAALAARDEALEADGNPIFVVARTDCRMALGLDEAIERCLAFQDMGADVVYAENLQSGEEYLALRRAVTGGSTASEARGVAPMVLAQFQTGAENQRLYSADEVGAMGYEMALYGVAGLQATVSALRSAVSELLGEGSGGIVRSTPLSALDEIKEVVGFSDLDDFERRHGCT</sequence>
<dbReference type="SUPFAM" id="SSF51621">
    <property type="entry name" value="Phosphoenolpyruvate/pyruvate domain"/>
    <property type="match status" value="1"/>
</dbReference>
<dbReference type="AlphaFoldDB" id="A0A448Z3A2"/>
<proteinExistence type="predicted"/>
<dbReference type="GO" id="GO:0003824">
    <property type="term" value="F:catalytic activity"/>
    <property type="evidence" value="ECO:0007669"/>
    <property type="project" value="InterPro"/>
</dbReference>
<dbReference type="PANTHER" id="PTHR42905:SF2">
    <property type="entry name" value="PHOSPHOENOLPYRUVATE CARBOXYLASE FAMILY PROTEIN"/>
    <property type="match status" value="1"/>
</dbReference>
<name>A0A448Z3A2_9STRA</name>
<dbReference type="Pfam" id="PF13714">
    <property type="entry name" value="PEP_mutase"/>
    <property type="match status" value="1"/>
</dbReference>
<keyword evidence="2" id="KW-1185">Reference proteome</keyword>
<accession>A0A448Z3A2</accession>
<evidence type="ECO:0000313" key="2">
    <source>
        <dbReference type="Proteomes" id="UP000291116"/>
    </source>
</evidence>
<evidence type="ECO:0008006" key="3">
    <source>
        <dbReference type="Google" id="ProtNLM"/>
    </source>
</evidence>
<dbReference type="OrthoDB" id="1923844at2759"/>
<dbReference type="PROSITE" id="PS51257">
    <property type="entry name" value="PROKAR_LIPOPROTEIN"/>
    <property type="match status" value="1"/>
</dbReference>
<dbReference type="CDD" id="cd00377">
    <property type="entry name" value="ICL_PEPM"/>
    <property type="match status" value="1"/>
</dbReference>
<dbReference type="Proteomes" id="UP000291116">
    <property type="component" value="Unassembled WGS sequence"/>
</dbReference>
<organism evidence="1 2">
    <name type="scientific">Pseudo-nitzschia multistriata</name>
    <dbReference type="NCBI Taxonomy" id="183589"/>
    <lineage>
        <taxon>Eukaryota</taxon>
        <taxon>Sar</taxon>
        <taxon>Stramenopiles</taxon>
        <taxon>Ochrophyta</taxon>
        <taxon>Bacillariophyta</taxon>
        <taxon>Bacillariophyceae</taxon>
        <taxon>Bacillariophycidae</taxon>
        <taxon>Bacillariales</taxon>
        <taxon>Bacillariaceae</taxon>
        <taxon>Pseudo-nitzschia</taxon>
    </lineage>
</organism>
<reference evidence="1 2" key="1">
    <citation type="submission" date="2019-01" db="EMBL/GenBank/DDBJ databases">
        <authorList>
            <person name="Ferrante I. M."/>
        </authorList>
    </citation>
    <scope>NUCLEOTIDE SEQUENCE [LARGE SCALE GENOMIC DNA]</scope>
    <source>
        <strain evidence="1 2">B856</strain>
    </source>
</reference>